<sequence>MVTIKLRGEEHPLSNWRFRGFDDDQLFILITKEKRSRWLPVNSISFIEHVDEEQQ</sequence>
<dbReference type="AlphaFoldDB" id="A0A918RJI8"/>
<dbReference type="Proteomes" id="UP000614811">
    <property type="component" value="Unassembled WGS sequence"/>
</dbReference>
<evidence type="ECO:0000313" key="2">
    <source>
        <dbReference type="Proteomes" id="UP000614811"/>
    </source>
</evidence>
<proteinExistence type="predicted"/>
<organism evidence="1 2">
    <name type="scientific">Arenicella chitinivorans</name>
    <dbReference type="NCBI Taxonomy" id="1329800"/>
    <lineage>
        <taxon>Bacteria</taxon>
        <taxon>Pseudomonadati</taxon>
        <taxon>Pseudomonadota</taxon>
        <taxon>Gammaproteobacteria</taxon>
        <taxon>Arenicellales</taxon>
        <taxon>Arenicellaceae</taxon>
        <taxon>Arenicella</taxon>
    </lineage>
</organism>
<comment type="caution">
    <text evidence="1">The sequence shown here is derived from an EMBL/GenBank/DDBJ whole genome shotgun (WGS) entry which is preliminary data.</text>
</comment>
<evidence type="ECO:0000313" key="1">
    <source>
        <dbReference type="EMBL" id="GHA01405.1"/>
    </source>
</evidence>
<name>A0A918RJI8_9GAMM</name>
<protein>
    <submittedName>
        <fullName evidence="1">Uncharacterized protein</fullName>
    </submittedName>
</protein>
<reference evidence="1" key="2">
    <citation type="submission" date="2020-09" db="EMBL/GenBank/DDBJ databases">
        <authorList>
            <person name="Sun Q."/>
            <person name="Kim S."/>
        </authorList>
    </citation>
    <scope>NUCLEOTIDE SEQUENCE</scope>
    <source>
        <strain evidence="1">KCTC 12711</strain>
    </source>
</reference>
<gene>
    <name evidence="1" type="ORF">GCM10008090_08180</name>
</gene>
<accession>A0A918RJI8</accession>
<keyword evidence="2" id="KW-1185">Reference proteome</keyword>
<reference evidence="1" key="1">
    <citation type="journal article" date="2014" name="Int. J. Syst. Evol. Microbiol.">
        <title>Complete genome sequence of Corynebacterium casei LMG S-19264T (=DSM 44701T), isolated from a smear-ripened cheese.</title>
        <authorList>
            <consortium name="US DOE Joint Genome Institute (JGI-PGF)"/>
            <person name="Walter F."/>
            <person name="Albersmeier A."/>
            <person name="Kalinowski J."/>
            <person name="Ruckert C."/>
        </authorList>
    </citation>
    <scope>NUCLEOTIDE SEQUENCE</scope>
    <source>
        <strain evidence="1">KCTC 12711</strain>
    </source>
</reference>
<dbReference type="EMBL" id="BMXA01000001">
    <property type="protein sequence ID" value="GHA01405.1"/>
    <property type="molecule type" value="Genomic_DNA"/>
</dbReference>